<comment type="caution">
    <text evidence="1">The sequence shown here is derived from an EMBL/GenBank/DDBJ whole genome shotgun (WGS) entry which is preliminary data.</text>
</comment>
<dbReference type="Gene3D" id="3.30.50.20">
    <property type="entry name" value="prophage-derive protein ybcO"/>
    <property type="match status" value="1"/>
</dbReference>
<protein>
    <recommendedName>
        <fullName evidence="3">DUF1364 domain-containing protein</fullName>
    </recommendedName>
</protein>
<gene>
    <name evidence="1" type="ORF">GCM10007877_34740</name>
</gene>
<evidence type="ECO:0000313" key="1">
    <source>
        <dbReference type="EMBL" id="GLS27755.1"/>
    </source>
</evidence>
<dbReference type="AlphaFoldDB" id="A0AA37WNP9"/>
<evidence type="ECO:0008006" key="3">
    <source>
        <dbReference type="Google" id="ProtNLM"/>
    </source>
</evidence>
<evidence type="ECO:0000313" key="2">
    <source>
        <dbReference type="Proteomes" id="UP001156870"/>
    </source>
</evidence>
<keyword evidence="2" id="KW-1185">Reference proteome</keyword>
<dbReference type="Proteomes" id="UP001156870">
    <property type="component" value="Unassembled WGS sequence"/>
</dbReference>
<reference evidence="1 2" key="1">
    <citation type="journal article" date="2014" name="Int. J. Syst. Evol. Microbiol.">
        <title>Complete genome sequence of Corynebacterium casei LMG S-19264T (=DSM 44701T), isolated from a smear-ripened cheese.</title>
        <authorList>
            <consortium name="US DOE Joint Genome Institute (JGI-PGF)"/>
            <person name="Walter F."/>
            <person name="Albersmeier A."/>
            <person name="Kalinowski J."/>
            <person name="Ruckert C."/>
        </authorList>
    </citation>
    <scope>NUCLEOTIDE SEQUENCE [LARGE SCALE GENOMIC DNA]</scope>
    <source>
        <strain evidence="1 2">NBRC 110095</strain>
    </source>
</reference>
<name>A0AA37WNP9_9GAMM</name>
<dbReference type="InterPro" id="IPR010774">
    <property type="entry name" value="YbcO"/>
</dbReference>
<dbReference type="EMBL" id="BSPD01000087">
    <property type="protein sequence ID" value="GLS27755.1"/>
    <property type="molecule type" value="Genomic_DNA"/>
</dbReference>
<accession>A0AA37WNP9</accession>
<dbReference type="Pfam" id="PF07102">
    <property type="entry name" value="YbcO"/>
    <property type="match status" value="1"/>
</dbReference>
<organism evidence="1 2">
    <name type="scientific">Marinibactrum halimedae</name>
    <dbReference type="NCBI Taxonomy" id="1444977"/>
    <lineage>
        <taxon>Bacteria</taxon>
        <taxon>Pseudomonadati</taxon>
        <taxon>Pseudomonadota</taxon>
        <taxon>Gammaproteobacteria</taxon>
        <taxon>Cellvibrionales</taxon>
        <taxon>Cellvibrionaceae</taxon>
        <taxon>Marinibactrum</taxon>
    </lineage>
</organism>
<dbReference type="RefSeq" id="WP_232593501.1">
    <property type="nucleotide sequence ID" value="NZ_BSPD01000087.1"/>
</dbReference>
<proteinExistence type="predicted"/>
<sequence length="104" mass="11485">MAKQTALTKAARGQECTVQLYPYCNGNPETTVLAHAPSEMKGMGIKSPDYWGADCCSACHDIIDGRMQVKDISQDEIYRAHIRGVFRTLKRRIGQGLISVKGVK</sequence>